<dbReference type="PANTHER" id="PTHR11017:SF271">
    <property type="entry name" value="DISEASE RESISTANCE PROTEIN (TIR-NBS-LRR CLASS) FAMILY"/>
    <property type="match status" value="1"/>
</dbReference>
<evidence type="ECO:0000313" key="1">
    <source>
        <dbReference type="EMBL" id="KAG2238358.1"/>
    </source>
</evidence>
<dbReference type="PANTHER" id="PTHR11017">
    <property type="entry name" value="LEUCINE-RICH REPEAT-CONTAINING PROTEIN"/>
    <property type="match status" value="1"/>
</dbReference>
<dbReference type="InterPro" id="IPR044974">
    <property type="entry name" value="Disease_R_plants"/>
</dbReference>
<organism evidence="1 2">
    <name type="scientific">Brassica carinata</name>
    <name type="common">Ethiopian mustard</name>
    <name type="synonym">Abyssinian cabbage</name>
    <dbReference type="NCBI Taxonomy" id="52824"/>
    <lineage>
        <taxon>Eukaryota</taxon>
        <taxon>Viridiplantae</taxon>
        <taxon>Streptophyta</taxon>
        <taxon>Embryophyta</taxon>
        <taxon>Tracheophyta</taxon>
        <taxon>Spermatophyta</taxon>
        <taxon>Magnoliopsida</taxon>
        <taxon>eudicotyledons</taxon>
        <taxon>Gunneridae</taxon>
        <taxon>Pentapetalae</taxon>
        <taxon>rosids</taxon>
        <taxon>malvids</taxon>
        <taxon>Brassicales</taxon>
        <taxon>Brassicaceae</taxon>
        <taxon>Brassiceae</taxon>
        <taxon>Brassica</taxon>
    </lineage>
</organism>
<comment type="caution">
    <text evidence="1">The sequence shown here is derived from an EMBL/GenBank/DDBJ whole genome shotgun (WGS) entry which is preliminary data.</text>
</comment>
<dbReference type="OrthoDB" id="1901675at2759"/>
<dbReference type="EMBL" id="JAAMPC010001626">
    <property type="protein sequence ID" value="KAG2238358.1"/>
    <property type="molecule type" value="Genomic_DNA"/>
</dbReference>
<dbReference type="GO" id="GO:0006952">
    <property type="term" value="P:defense response"/>
    <property type="evidence" value="ECO:0007669"/>
    <property type="project" value="InterPro"/>
</dbReference>
<dbReference type="SUPFAM" id="SSF52058">
    <property type="entry name" value="L domain-like"/>
    <property type="match status" value="1"/>
</dbReference>
<reference evidence="1 2" key="1">
    <citation type="submission" date="2020-02" db="EMBL/GenBank/DDBJ databases">
        <authorList>
            <person name="Ma Q."/>
            <person name="Huang Y."/>
            <person name="Song X."/>
            <person name="Pei D."/>
        </authorList>
    </citation>
    <scope>NUCLEOTIDE SEQUENCE [LARGE SCALE GENOMIC DNA]</scope>
    <source>
        <strain evidence="1">Sxm20200214</strain>
        <tissue evidence="1">Leaf</tissue>
    </source>
</reference>
<proteinExistence type="predicted"/>
<dbReference type="AlphaFoldDB" id="A0A8X7NU26"/>
<dbReference type="Proteomes" id="UP000886595">
    <property type="component" value="Unassembled WGS sequence"/>
</dbReference>
<evidence type="ECO:0000313" key="2">
    <source>
        <dbReference type="Proteomes" id="UP000886595"/>
    </source>
</evidence>
<name>A0A8X7NU26_BRACI</name>
<keyword evidence="2" id="KW-1185">Reference proteome</keyword>
<protein>
    <recommendedName>
        <fullName evidence="3">Disease resistance protein</fullName>
    </recommendedName>
</protein>
<dbReference type="Gene3D" id="3.80.10.10">
    <property type="entry name" value="Ribonuclease Inhibitor"/>
    <property type="match status" value="1"/>
</dbReference>
<accession>A0A8X7NU26</accession>
<gene>
    <name evidence="1" type="ORF">Bca52824_092389</name>
</gene>
<evidence type="ECO:0008006" key="3">
    <source>
        <dbReference type="Google" id="ProtNLM"/>
    </source>
</evidence>
<sequence>MPNYEAKLDQIFSVSGDRLGFSDLDAEETQPDMLVVGGPLNHHNLSHVALRGSYENFPKGLRWLCWLGFPEEYVPINLHLRSLVVMDMQKSNLKRLWNDQKSHESLEELTYLDLSHSTQLKGTPDFFYLPKLEKLFLITLAELPLDLYTLKLLETLILSGCSQLERLDDALDFAGLLSLQILKLDNCSKLLSMVSLPKKMRDPRAGGTEKVGVIHMEMCNSIPYTDREKIMQGWAVGANAGIFVPGSSLPEWVRFKNETRSISFTVPEPTLNFDLIGFTVWTTYVSQQNDLMSAYTPKITLKNQTKGDVWSRNPATDHIRDEVEVSVYFGDNVAILET</sequence>
<dbReference type="InterPro" id="IPR032675">
    <property type="entry name" value="LRR_dom_sf"/>
</dbReference>